<evidence type="ECO:0000313" key="1">
    <source>
        <dbReference type="EMBL" id="QCO03682.1"/>
    </source>
</evidence>
<keyword evidence="1" id="KW-0614">Plasmid</keyword>
<dbReference type="AlphaFoldDB" id="A0A4D8QC37"/>
<name>A0A4D8QC37_AZOBR</name>
<gene>
    <name evidence="1" type="ORF">D3867_16780</name>
</gene>
<geneLocation type="plasmid" evidence="1">
    <name>p1</name>
</geneLocation>
<evidence type="ECO:0000313" key="2">
    <source>
        <dbReference type="Proteomes" id="UP000298596"/>
    </source>
</evidence>
<organism evidence="1 2">
    <name type="scientific">Azospirillum brasilense</name>
    <dbReference type="NCBI Taxonomy" id="192"/>
    <lineage>
        <taxon>Bacteria</taxon>
        <taxon>Pseudomonadati</taxon>
        <taxon>Pseudomonadota</taxon>
        <taxon>Alphaproteobacteria</taxon>
        <taxon>Rhodospirillales</taxon>
        <taxon>Azospirillaceae</taxon>
        <taxon>Azospirillum</taxon>
    </lineage>
</organism>
<dbReference type="Proteomes" id="UP000298596">
    <property type="component" value="Plasmid p1"/>
</dbReference>
<protein>
    <submittedName>
        <fullName evidence="1">Uncharacterized protein</fullName>
    </submittedName>
</protein>
<sequence length="110" mass="11886">MAEADALCGQWSSAEQALAKSIGWNAVEAAVTVNAPETQDMNAIAERQDALDRFLDDLGRRILALPSQSVAGTIAKLSLALALADPTQRDELEWRLVQNALSELRQSAPR</sequence>
<accession>A0A4D8QC37</accession>
<proteinExistence type="predicted"/>
<reference evidence="1 2" key="1">
    <citation type="submission" date="2018-09" db="EMBL/GenBank/DDBJ databases">
        <title>Whole genome based analysis of evolution and adaptive divergence in Indian and Brazilian strains of Azospirillum brasilense.</title>
        <authorList>
            <person name="Singh C."/>
            <person name="Tripathi A.K."/>
        </authorList>
    </citation>
    <scope>NUCLEOTIDE SEQUENCE [LARGE SCALE GENOMIC DNA]</scope>
    <source>
        <strain evidence="1 2">MTCC4036</strain>
        <plasmid evidence="1 2">p1</plasmid>
    </source>
</reference>
<dbReference type="EMBL" id="CP032331">
    <property type="protein sequence ID" value="QCO03682.1"/>
    <property type="molecule type" value="Genomic_DNA"/>
</dbReference>